<name>G5A9B4_PHYSP</name>
<sequence>MSTTILCEARDLRVFPALENGQWLESGSDIARGLRAGMRSYEVDGIFCRGDLELTDDDCIYTWLLLLGMTGERAPKQNQLHIVVEIGGEQLLTRGVNRIYYDAMMDCSPVAPAQSEYFRGNLLEAYKCDAGNGMTRCMLLIAVFPAAMVVGSYLFHRRYDYLAEPLMALDDIDDAGNALLLFAPFSQALDLHRISFVYDESSDQFRLKVCDGSLLQRRLFDELDQSQQTILLQDEELPEDSRTQGPRMAPGADIDLQTTYGDVNGKALRFETLERPYRRCVYFHAHLTQFKGRQHGWAGSDEEGHRGVLAGRRVVISENASLSCESVLEPCNVNGGA</sequence>
<dbReference type="KEGG" id="psoj:PHYSODRAFT_306380"/>
<organism evidence="2 3">
    <name type="scientific">Phytophthora sojae (strain P6497)</name>
    <name type="common">Soybean stem and root rot agent</name>
    <name type="synonym">Phytophthora megasperma f. sp. glycines</name>
    <dbReference type="NCBI Taxonomy" id="1094619"/>
    <lineage>
        <taxon>Eukaryota</taxon>
        <taxon>Sar</taxon>
        <taxon>Stramenopiles</taxon>
        <taxon>Oomycota</taxon>
        <taxon>Peronosporomycetes</taxon>
        <taxon>Peronosporales</taxon>
        <taxon>Peronosporaceae</taxon>
        <taxon>Phytophthora</taxon>
    </lineage>
</organism>
<dbReference type="InParanoid" id="G5A9B4"/>
<gene>
    <name evidence="2" type="ORF">PHYSODRAFT_306380</name>
</gene>
<keyword evidence="3" id="KW-1185">Reference proteome</keyword>
<evidence type="ECO:0008006" key="4">
    <source>
        <dbReference type="Google" id="ProtNLM"/>
    </source>
</evidence>
<keyword evidence="1" id="KW-1133">Transmembrane helix</keyword>
<keyword evidence="1" id="KW-0812">Transmembrane</keyword>
<dbReference type="GeneID" id="20642716"/>
<evidence type="ECO:0000256" key="1">
    <source>
        <dbReference type="SAM" id="Phobius"/>
    </source>
</evidence>
<dbReference type="Proteomes" id="UP000002640">
    <property type="component" value="Unassembled WGS sequence"/>
</dbReference>
<evidence type="ECO:0000313" key="3">
    <source>
        <dbReference type="Proteomes" id="UP000002640"/>
    </source>
</evidence>
<dbReference type="EMBL" id="JH159161">
    <property type="protein sequence ID" value="EGZ08490.1"/>
    <property type="molecule type" value="Genomic_DNA"/>
</dbReference>
<protein>
    <recommendedName>
        <fullName evidence="4">HNH nuclease domain-containing protein</fullName>
    </recommendedName>
</protein>
<accession>G5A9B4</accession>
<reference evidence="2 3" key="1">
    <citation type="journal article" date="2006" name="Science">
        <title>Phytophthora genome sequences uncover evolutionary origins and mechanisms of pathogenesis.</title>
        <authorList>
            <person name="Tyler B.M."/>
            <person name="Tripathy S."/>
            <person name="Zhang X."/>
            <person name="Dehal P."/>
            <person name="Jiang R.H."/>
            <person name="Aerts A."/>
            <person name="Arredondo F.D."/>
            <person name="Baxter L."/>
            <person name="Bensasson D."/>
            <person name="Beynon J.L."/>
            <person name="Chapman J."/>
            <person name="Damasceno C.M."/>
            <person name="Dorrance A.E."/>
            <person name="Dou D."/>
            <person name="Dickerman A.W."/>
            <person name="Dubchak I.L."/>
            <person name="Garbelotto M."/>
            <person name="Gijzen M."/>
            <person name="Gordon S.G."/>
            <person name="Govers F."/>
            <person name="Grunwald N.J."/>
            <person name="Huang W."/>
            <person name="Ivors K.L."/>
            <person name="Jones R.W."/>
            <person name="Kamoun S."/>
            <person name="Krampis K."/>
            <person name="Lamour K.H."/>
            <person name="Lee M.K."/>
            <person name="McDonald W.H."/>
            <person name="Medina M."/>
            <person name="Meijer H.J."/>
            <person name="Nordberg E.K."/>
            <person name="Maclean D.J."/>
            <person name="Ospina-Giraldo M.D."/>
            <person name="Morris P.F."/>
            <person name="Phuntumart V."/>
            <person name="Putnam N.H."/>
            <person name="Rash S."/>
            <person name="Rose J.K."/>
            <person name="Sakihama Y."/>
            <person name="Salamov A.A."/>
            <person name="Savidor A."/>
            <person name="Scheuring C.F."/>
            <person name="Smith B.M."/>
            <person name="Sobral B.W."/>
            <person name="Terry A."/>
            <person name="Torto-Alalibo T.A."/>
            <person name="Win J."/>
            <person name="Xu Z."/>
            <person name="Zhang H."/>
            <person name="Grigoriev I.V."/>
            <person name="Rokhsar D.S."/>
            <person name="Boore J.L."/>
        </authorList>
    </citation>
    <scope>NUCLEOTIDE SEQUENCE [LARGE SCALE GENOMIC DNA]</scope>
    <source>
        <strain evidence="2 3">P6497</strain>
    </source>
</reference>
<dbReference type="RefSeq" id="XP_009536662.1">
    <property type="nucleotide sequence ID" value="XM_009538367.1"/>
</dbReference>
<keyword evidence="1" id="KW-0472">Membrane</keyword>
<evidence type="ECO:0000313" key="2">
    <source>
        <dbReference type="EMBL" id="EGZ08490.1"/>
    </source>
</evidence>
<feature type="transmembrane region" description="Helical" evidence="1">
    <location>
        <begin position="137"/>
        <end position="155"/>
    </location>
</feature>
<dbReference type="AlphaFoldDB" id="G5A9B4"/>
<proteinExistence type="predicted"/>